<keyword evidence="6 8" id="KW-0326">Glycosidase</keyword>
<comment type="function">
    <text evidence="9">Enables the bacterium to metabolize sucrose as a sole carbon source.</text>
</comment>
<dbReference type="UniPathway" id="UPA00238"/>
<dbReference type="Gene3D" id="2.115.10.20">
    <property type="entry name" value="Glycosyl hydrolase domain, family 43"/>
    <property type="match status" value="1"/>
</dbReference>
<evidence type="ECO:0000256" key="7">
    <source>
        <dbReference type="ARBA" id="ARBA00033367"/>
    </source>
</evidence>
<dbReference type="InterPro" id="IPR006232">
    <property type="entry name" value="Suc6P_hydrolase"/>
</dbReference>
<evidence type="ECO:0000259" key="11">
    <source>
        <dbReference type="Pfam" id="PF08244"/>
    </source>
</evidence>
<keyword evidence="13" id="KW-1185">Reference proteome</keyword>
<keyword evidence="9" id="KW-0963">Cytoplasm</keyword>
<dbReference type="PANTHER" id="PTHR43101">
    <property type="entry name" value="BETA-FRUCTOSIDASE"/>
    <property type="match status" value="1"/>
</dbReference>
<dbReference type="InterPro" id="IPR051214">
    <property type="entry name" value="GH32_Enzymes"/>
</dbReference>
<evidence type="ECO:0000256" key="2">
    <source>
        <dbReference type="ARBA" id="ARBA00009902"/>
    </source>
</evidence>
<evidence type="ECO:0000256" key="6">
    <source>
        <dbReference type="ARBA" id="ARBA00023295"/>
    </source>
</evidence>
<dbReference type="InterPro" id="IPR013148">
    <property type="entry name" value="Glyco_hydro_32_N"/>
</dbReference>
<dbReference type="EMBL" id="MWXA01000005">
    <property type="protein sequence ID" value="OZG67221.1"/>
    <property type="molecule type" value="Genomic_DNA"/>
</dbReference>
<dbReference type="GO" id="GO:0005985">
    <property type="term" value="P:sucrose metabolic process"/>
    <property type="evidence" value="ECO:0007669"/>
    <property type="project" value="UniProtKB-UniPathway"/>
</dbReference>
<dbReference type="CDD" id="cd08996">
    <property type="entry name" value="GH32_FFase"/>
    <property type="match status" value="1"/>
</dbReference>
<keyword evidence="9" id="KW-0119">Carbohydrate metabolism</keyword>
<dbReference type="SMART" id="SM00640">
    <property type="entry name" value="Glyco_32"/>
    <property type="match status" value="1"/>
</dbReference>
<comment type="catalytic activity">
    <reaction evidence="8">
        <text>Hydrolysis of terminal non-reducing beta-D-fructofuranoside residues in beta-D-fructofuranosides.</text>
        <dbReference type="EC" id="3.2.1.26"/>
    </reaction>
</comment>
<dbReference type="GO" id="GO:0004564">
    <property type="term" value="F:beta-fructofuranosidase activity"/>
    <property type="evidence" value="ECO:0007669"/>
    <property type="project" value="UniProtKB-EC"/>
</dbReference>
<dbReference type="EC" id="3.2.1.26" evidence="3 8"/>
<comment type="subcellular location">
    <subcellularLocation>
        <location evidence="9">Cytoplasm</location>
    </subcellularLocation>
</comment>
<evidence type="ECO:0000256" key="1">
    <source>
        <dbReference type="ARBA" id="ARBA00004914"/>
    </source>
</evidence>
<gene>
    <name evidence="12" type="ORF">BAQU_1294</name>
</gene>
<proteinExistence type="inferred from homology"/>
<accession>A0A261G716</accession>
<comment type="similarity">
    <text evidence="2 8">Belongs to the glycosyl hydrolase 32 family.</text>
</comment>
<organism evidence="12 13">
    <name type="scientific">Bifidobacterium aquikefiri</name>
    <dbReference type="NCBI Taxonomy" id="1653207"/>
    <lineage>
        <taxon>Bacteria</taxon>
        <taxon>Bacillati</taxon>
        <taxon>Actinomycetota</taxon>
        <taxon>Actinomycetes</taxon>
        <taxon>Bifidobacteriales</taxon>
        <taxon>Bifidobacteriaceae</taxon>
        <taxon>Bifidobacterium</taxon>
    </lineage>
</organism>
<dbReference type="InterPro" id="IPR013320">
    <property type="entry name" value="ConA-like_dom_sf"/>
</dbReference>
<evidence type="ECO:0000256" key="5">
    <source>
        <dbReference type="ARBA" id="ARBA00022801"/>
    </source>
</evidence>
<comment type="pathway">
    <text evidence="1 9">Glycan biosynthesis; sucrose metabolism.</text>
</comment>
<feature type="domain" description="Glycosyl hydrolase family 32 C-terminal" evidence="11">
    <location>
        <begin position="378"/>
        <end position="509"/>
    </location>
</feature>
<dbReference type="AlphaFoldDB" id="A0A261G716"/>
<evidence type="ECO:0000313" key="13">
    <source>
        <dbReference type="Proteomes" id="UP000216451"/>
    </source>
</evidence>
<dbReference type="PANTHER" id="PTHR43101:SF1">
    <property type="entry name" value="BETA-FRUCTOSIDASE"/>
    <property type="match status" value="1"/>
</dbReference>
<evidence type="ECO:0000313" key="12">
    <source>
        <dbReference type="EMBL" id="OZG67221.1"/>
    </source>
</evidence>
<dbReference type="Gene3D" id="2.60.120.560">
    <property type="entry name" value="Exo-inulinase, domain 1"/>
    <property type="match status" value="1"/>
</dbReference>
<dbReference type="SUPFAM" id="SSF75005">
    <property type="entry name" value="Arabinanase/levansucrase/invertase"/>
    <property type="match status" value="1"/>
</dbReference>
<dbReference type="InterPro" id="IPR023296">
    <property type="entry name" value="Glyco_hydro_beta-prop_sf"/>
</dbReference>
<evidence type="ECO:0000256" key="8">
    <source>
        <dbReference type="RuleBase" id="RU362110"/>
    </source>
</evidence>
<dbReference type="GO" id="GO:0005737">
    <property type="term" value="C:cytoplasm"/>
    <property type="evidence" value="ECO:0007669"/>
    <property type="project" value="UniProtKB-SubCell"/>
</dbReference>
<dbReference type="NCBIfam" id="TIGR01322">
    <property type="entry name" value="scrB_fam"/>
    <property type="match status" value="1"/>
</dbReference>
<evidence type="ECO:0000256" key="3">
    <source>
        <dbReference type="ARBA" id="ARBA00012758"/>
    </source>
</evidence>
<dbReference type="RefSeq" id="WP_094694099.1">
    <property type="nucleotide sequence ID" value="NZ_JBDNSG010000005.1"/>
</dbReference>
<evidence type="ECO:0000256" key="4">
    <source>
        <dbReference type="ARBA" id="ARBA00019623"/>
    </source>
</evidence>
<dbReference type="InterPro" id="IPR013189">
    <property type="entry name" value="Glyco_hydro_32_C"/>
</dbReference>
<dbReference type="SUPFAM" id="SSF49899">
    <property type="entry name" value="Concanavalin A-like lectins/glucanases"/>
    <property type="match status" value="1"/>
</dbReference>
<dbReference type="GeneID" id="98295961"/>
<dbReference type="Pfam" id="PF00251">
    <property type="entry name" value="Glyco_hydro_32N"/>
    <property type="match status" value="1"/>
</dbReference>
<protein>
    <recommendedName>
        <fullName evidence="4 8">Sucrose-6-phosphate hydrolase</fullName>
        <ecNumber evidence="3 8">3.2.1.26</ecNumber>
    </recommendedName>
    <alternativeName>
        <fullName evidence="7 9">Invertase</fullName>
    </alternativeName>
</protein>
<dbReference type="Proteomes" id="UP000216451">
    <property type="component" value="Unassembled WGS sequence"/>
</dbReference>
<reference evidence="12 13" key="1">
    <citation type="journal article" date="2017" name="BMC Genomics">
        <title>Comparative genomic and phylogenomic analyses of the Bifidobacteriaceae family.</title>
        <authorList>
            <person name="Lugli G.A."/>
            <person name="Milani C."/>
            <person name="Turroni F."/>
            <person name="Duranti S."/>
            <person name="Mancabelli L."/>
            <person name="Mangifesta M."/>
            <person name="Ferrario C."/>
            <person name="Modesto M."/>
            <person name="Mattarelli P."/>
            <person name="Jiri K."/>
            <person name="van Sinderen D."/>
            <person name="Ventura M."/>
        </authorList>
    </citation>
    <scope>NUCLEOTIDE SEQUENCE [LARGE SCALE GENOMIC DNA]</scope>
    <source>
        <strain evidence="12 13">LMG 28769</strain>
    </source>
</reference>
<evidence type="ECO:0000259" key="10">
    <source>
        <dbReference type="Pfam" id="PF00251"/>
    </source>
</evidence>
<name>A0A261G716_9BIFI</name>
<evidence type="ECO:0000256" key="9">
    <source>
        <dbReference type="RuleBase" id="RU365015"/>
    </source>
</evidence>
<comment type="caution">
    <text evidence="12">The sequence shown here is derived from an EMBL/GenBank/DDBJ whole genome shotgun (WGS) entry which is preliminary data.</text>
</comment>
<dbReference type="Pfam" id="PF08244">
    <property type="entry name" value="Glyco_hydro_32C"/>
    <property type="match status" value="1"/>
</dbReference>
<sequence length="526" mass="59568">MSNHIPCYQPILDDEMALSKAEKSIKALSAERNDRWYPLFHIASNGGWINDPNGLCFYKGRWHVYYQLHPFSATWGPMHWGHVSSADMITWRREPIAMAPTLEQEKDGVFSGSAAIDDDGTLTFFYTGHRWANGHDGSDGEWQVQMLAEATDDNAIHLKKLGMIIDCPREAVNSHFRDPKVWKQGDTWYLIHGVSSANKRGQIWLYTSNDLVHWNFDRVLFEHDDPQVFMLECPDFYPLQDNAGHTWWVLCFSAMGSKAKGFMNRNLNNAGYLVGSWEPGSAFHPLREFKLWDWGHNFYAPQSFRAPDGRQIMYGWMSPFVPPIPMQDDGWCGQLTLPREITVDEQGDVRSNPVNEITQLRIDDITCGSLSLNVNEHRVLIEDAQAVEIEMDIDIAHSSAERVGLKIHSTDDGAYTYVAYDAQIQRVVIDRQATAYGDRGYRAAPVPVETEHLNSLKLRIFVDRGSVEVFINEGTEAMSSYSFPSAGRRSVILMSESGEALISSVHIHHLKSIGLDTDQPAGRTAQ</sequence>
<dbReference type="OrthoDB" id="9776657at2"/>
<keyword evidence="5 8" id="KW-0378">Hydrolase</keyword>
<feature type="domain" description="Glycosyl hydrolase family 32 N-terminal" evidence="10">
    <location>
        <begin position="41"/>
        <end position="352"/>
    </location>
</feature>
<dbReference type="InterPro" id="IPR001362">
    <property type="entry name" value="Glyco_hydro_32"/>
</dbReference>